<sequence>MPPRTNRLQHEDYTIGWISPLPIERAAAEAMLDEIHAVPNGFSTNETDTNIYIWGCIGEHNLVIASLAPDVYKLVYKVATVTLLSLVASLPSIRFWLWVGIGSGIARPDKGWDIRLGDIVVGQPRGTVCHYDLVKASMGDECVQKSFIGLPPGLFLSALTRIKAAHEQKGSKVPIFLQEMLMKNPQMRKTPNQDPGYTHQGFENDRLFNASCDHIPGPDCGGCDVGSEVQRGPRDKTRPEIHYGIIASGNTPVKDAATRDRIVAEVGDDCICMETEAGTLISNFPCLMIRGICDYADSHKNDQWQRYASATAAAYAKELLAYIPAAEVAREIPIPG</sequence>
<dbReference type="SUPFAM" id="SSF53167">
    <property type="entry name" value="Purine and uridine phosphorylases"/>
    <property type="match status" value="1"/>
</dbReference>
<reference evidence="1 2" key="1">
    <citation type="submission" date="2024-07" db="EMBL/GenBank/DDBJ databases">
        <title>Section-level genome sequencing and comparative genomics of Aspergillus sections Usti and Cavernicolus.</title>
        <authorList>
            <consortium name="Lawrence Berkeley National Laboratory"/>
            <person name="Nybo J.L."/>
            <person name="Vesth T.C."/>
            <person name="Theobald S."/>
            <person name="Frisvad J.C."/>
            <person name="Larsen T.O."/>
            <person name="Kjaerboelling I."/>
            <person name="Rothschild-Mancinelli K."/>
            <person name="Lyhne E.K."/>
            <person name="Kogle M.E."/>
            <person name="Barry K."/>
            <person name="Clum A."/>
            <person name="Na H."/>
            <person name="Ledsgaard L."/>
            <person name="Lin J."/>
            <person name="Lipzen A."/>
            <person name="Kuo A."/>
            <person name="Riley R."/>
            <person name="Mondo S."/>
            <person name="Labutti K."/>
            <person name="Haridas S."/>
            <person name="Pangalinan J."/>
            <person name="Salamov A.A."/>
            <person name="Simmons B.A."/>
            <person name="Magnuson J.K."/>
            <person name="Chen J."/>
            <person name="Drula E."/>
            <person name="Henrissat B."/>
            <person name="Wiebenga A."/>
            <person name="Lubbers R.J."/>
            <person name="Gomes A.C."/>
            <person name="Macurrencykelacurrency M.R."/>
            <person name="Stajich J."/>
            <person name="Grigoriev I.V."/>
            <person name="Mortensen U.H."/>
            <person name="De Vries R.P."/>
            <person name="Baker S.E."/>
            <person name="Andersen M.R."/>
        </authorList>
    </citation>
    <scope>NUCLEOTIDE SEQUENCE [LARGE SCALE GENOMIC DNA]</scope>
    <source>
        <strain evidence="1 2">CBS 449.75</strain>
    </source>
</reference>
<dbReference type="InterPro" id="IPR053137">
    <property type="entry name" value="NLR-like"/>
</dbReference>
<proteinExistence type="predicted"/>
<keyword evidence="2" id="KW-1185">Reference proteome</keyword>
<gene>
    <name evidence="1" type="ORF">BJX67DRAFT_149406</name>
</gene>
<dbReference type="PANTHER" id="PTHR46082:SF11">
    <property type="entry name" value="AAA+ ATPASE DOMAIN-CONTAINING PROTEIN-RELATED"/>
    <property type="match status" value="1"/>
</dbReference>
<accession>A0ABR4LNE7</accession>
<dbReference type="EMBL" id="JBFXLQ010000028">
    <property type="protein sequence ID" value="KAL2865946.1"/>
    <property type="molecule type" value="Genomic_DNA"/>
</dbReference>
<dbReference type="PANTHER" id="PTHR46082">
    <property type="entry name" value="ATP/GTP-BINDING PROTEIN-RELATED"/>
    <property type="match status" value="1"/>
</dbReference>
<dbReference type="Gene3D" id="3.40.50.1580">
    <property type="entry name" value="Nucleoside phosphorylase domain"/>
    <property type="match status" value="1"/>
</dbReference>
<name>A0ABR4LNE7_9EURO</name>
<organism evidence="1 2">
    <name type="scientific">Aspergillus lucknowensis</name>
    <dbReference type="NCBI Taxonomy" id="176173"/>
    <lineage>
        <taxon>Eukaryota</taxon>
        <taxon>Fungi</taxon>
        <taxon>Dikarya</taxon>
        <taxon>Ascomycota</taxon>
        <taxon>Pezizomycotina</taxon>
        <taxon>Eurotiomycetes</taxon>
        <taxon>Eurotiomycetidae</taxon>
        <taxon>Eurotiales</taxon>
        <taxon>Aspergillaceae</taxon>
        <taxon>Aspergillus</taxon>
        <taxon>Aspergillus subgen. Nidulantes</taxon>
    </lineage>
</organism>
<dbReference type="GeneID" id="98139845"/>
<evidence type="ECO:0000313" key="2">
    <source>
        <dbReference type="Proteomes" id="UP001610432"/>
    </source>
</evidence>
<comment type="caution">
    <text evidence="1">The sequence shown here is derived from an EMBL/GenBank/DDBJ whole genome shotgun (WGS) entry which is preliminary data.</text>
</comment>
<dbReference type="RefSeq" id="XP_070884925.1">
    <property type="nucleotide sequence ID" value="XM_071024773.1"/>
</dbReference>
<evidence type="ECO:0000313" key="1">
    <source>
        <dbReference type="EMBL" id="KAL2865946.1"/>
    </source>
</evidence>
<dbReference type="InterPro" id="IPR035994">
    <property type="entry name" value="Nucleoside_phosphorylase_sf"/>
</dbReference>
<dbReference type="Proteomes" id="UP001610432">
    <property type="component" value="Unassembled WGS sequence"/>
</dbReference>
<protein>
    <submittedName>
        <fullName evidence="1">Ankyrin repeat protein</fullName>
    </submittedName>
</protein>